<comment type="subcellular location">
    <subcellularLocation>
        <location evidence="1">Periplasm</location>
    </subcellularLocation>
</comment>
<dbReference type="InterPro" id="IPR006311">
    <property type="entry name" value="TAT_signal"/>
</dbReference>
<dbReference type="SUPFAM" id="SSF53850">
    <property type="entry name" value="Periplasmic binding protein-like II"/>
    <property type="match status" value="1"/>
</dbReference>
<comment type="similarity">
    <text evidence="2">Belongs to the bacterial solute-binding protein SsuA/TauA family.</text>
</comment>
<protein>
    <recommendedName>
        <fullName evidence="4">SsuA/THI5-like domain-containing protein</fullName>
    </recommendedName>
</protein>
<comment type="caution">
    <text evidence="5">The sequence shown here is derived from an EMBL/GenBank/DDBJ whole genome shotgun (WGS) entry which is preliminary data.</text>
</comment>
<dbReference type="Pfam" id="PF09084">
    <property type="entry name" value="NMT1"/>
    <property type="match status" value="1"/>
</dbReference>
<proteinExistence type="inferred from homology"/>
<evidence type="ECO:0000256" key="1">
    <source>
        <dbReference type="ARBA" id="ARBA00004418"/>
    </source>
</evidence>
<dbReference type="InterPro" id="IPR015168">
    <property type="entry name" value="SsuA/THI5"/>
</dbReference>
<dbReference type="PROSITE" id="PS51318">
    <property type="entry name" value="TAT"/>
    <property type="match status" value="1"/>
</dbReference>
<keyword evidence="3" id="KW-0732">Signal</keyword>
<dbReference type="EMBL" id="VSSQ01001045">
    <property type="protein sequence ID" value="MPM04514.1"/>
    <property type="molecule type" value="Genomic_DNA"/>
</dbReference>
<name>A0A644WQH4_9ZZZZ</name>
<gene>
    <name evidence="5" type="ORF">SDC9_50792</name>
</gene>
<dbReference type="PANTHER" id="PTHR30024">
    <property type="entry name" value="ALIPHATIC SULFONATES-BINDING PROTEIN-RELATED"/>
    <property type="match status" value="1"/>
</dbReference>
<reference evidence="5" key="1">
    <citation type="submission" date="2019-08" db="EMBL/GenBank/DDBJ databases">
        <authorList>
            <person name="Kucharzyk K."/>
            <person name="Murdoch R.W."/>
            <person name="Higgins S."/>
            <person name="Loffler F."/>
        </authorList>
    </citation>
    <scope>NUCLEOTIDE SEQUENCE</scope>
</reference>
<dbReference type="AlphaFoldDB" id="A0A644WQH4"/>
<evidence type="ECO:0000259" key="4">
    <source>
        <dbReference type="Pfam" id="PF09084"/>
    </source>
</evidence>
<evidence type="ECO:0000256" key="2">
    <source>
        <dbReference type="ARBA" id="ARBA00010742"/>
    </source>
</evidence>
<dbReference type="Gene3D" id="3.40.190.10">
    <property type="entry name" value="Periplasmic binding protein-like II"/>
    <property type="match status" value="2"/>
</dbReference>
<organism evidence="5">
    <name type="scientific">bioreactor metagenome</name>
    <dbReference type="NCBI Taxonomy" id="1076179"/>
    <lineage>
        <taxon>unclassified sequences</taxon>
        <taxon>metagenomes</taxon>
        <taxon>ecological metagenomes</taxon>
    </lineage>
</organism>
<sequence length="325" mass="33743">MTTMSLSRRHVMSALAASLATPYLVRPARAAAPLRVGVPIWVGWMPFWVLDKKGLTAKHGLDLNLIEFPVQTDARQALASGNLDVCALNTADVVVVDAEAPLAKVIALTNASNGADIVIARGVSTLADLKGKTVALEIGSVSHFFFASLLAKAGLSEKDVTITNMSAQDAGTAFAAGAIDVSVTWEPFASQGIAAGGTALATSVDTPDLIIDLISARSDVLETRADEVKRLLDAWFEALDFVGTNKDEAFAIMADHSGVSVAEFEGMWSGVKMYSRADNIALMGAAGAPGAYVGAVDATSAFMLANDLVPSVVPAAEIIDPALLA</sequence>
<dbReference type="GO" id="GO:0042597">
    <property type="term" value="C:periplasmic space"/>
    <property type="evidence" value="ECO:0007669"/>
    <property type="project" value="UniProtKB-SubCell"/>
</dbReference>
<evidence type="ECO:0000313" key="5">
    <source>
        <dbReference type="EMBL" id="MPM04514.1"/>
    </source>
</evidence>
<feature type="domain" description="SsuA/THI5-like" evidence="4">
    <location>
        <begin position="45"/>
        <end position="249"/>
    </location>
</feature>
<evidence type="ECO:0000256" key="3">
    <source>
        <dbReference type="ARBA" id="ARBA00022729"/>
    </source>
</evidence>
<accession>A0A644WQH4</accession>
<dbReference type="PANTHER" id="PTHR30024:SF47">
    <property type="entry name" value="TAURINE-BINDING PERIPLASMIC PROTEIN"/>
    <property type="match status" value="1"/>
</dbReference>